<gene>
    <name evidence="2" type="ORF">G7070_02525</name>
</gene>
<dbReference type="RefSeq" id="WP_166231730.1">
    <property type="nucleotide sequence ID" value="NZ_CP049865.1"/>
</dbReference>
<reference evidence="2 3" key="1">
    <citation type="submission" date="2020-03" db="EMBL/GenBank/DDBJ databases">
        <title>Propioniciclava sp. nov., isolated from Hydrophilus acuminatus.</title>
        <authorList>
            <person name="Hyun D.-W."/>
            <person name="Bae J.-W."/>
        </authorList>
    </citation>
    <scope>NUCLEOTIDE SEQUENCE [LARGE SCALE GENOMIC DNA]</scope>
    <source>
        <strain evidence="2 3">HDW11</strain>
    </source>
</reference>
<evidence type="ECO:0000313" key="2">
    <source>
        <dbReference type="EMBL" id="QIK71364.1"/>
    </source>
</evidence>
<proteinExistence type="predicted"/>
<name>A0A6G7Y3A5_9ACTN</name>
<dbReference type="AlphaFoldDB" id="A0A6G7Y3A5"/>
<organism evidence="2 3">
    <name type="scientific">Propioniciclava coleopterorum</name>
    <dbReference type="NCBI Taxonomy" id="2714937"/>
    <lineage>
        <taxon>Bacteria</taxon>
        <taxon>Bacillati</taxon>
        <taxon>Actinomycetota</taxon>
        <taxon>Actinomycetes</taxon>
        <taxon>Propionibacteriales</taxon>
        <taxon>Propionibacteriaceae</taxon>
        <taxon>Propioniciclava</taxon>
    </lineage>
</organism>
<sequence length="131" mass="13336">MQRRGDDVVNSAARRRALAIVVAGAVWCVGLAAVGWAGMDTLPMLPAAGVAVVAAGFAAARLGWPASLVVMWAATVAAAVAWLWGWTDAGVAALASVMVGTLCWAFWATSAAALAAALRLSRGESASLWAR</sequence>
<feature type="transmembrane region" description="Helical" evidence="1">
    <location>
        <begin position="69"/>
        <end position="87"/>
    </location>
</feature>
<dbReference type="Proteomes" id="UP000501058">
    <property type="component" value="Chromosome"/>
</dbReference>
<evidence type="ECO:0000256" key="1">
    <source>
        <dbReference type="SAM" id="Phobius"/>
    </source>
</evidence>
<feature type="transmembrane region" description="Helical" evidence="1">
    <location>
        <begin position="93"/>
        <end position="118"/>
    </location>
</feature>
<keyword evidence="1" id="KW-1133">Transmembrane helix</keyword>
<keyword evidence="3" id="KW-1185">Reference proteome</keyword>
<accession>A0A6G7Y3A5</accession>
<dbReference type="EMBL" id="CP049865">
    <property type="protein sequence ID" value="QIK71364.1"/>
    <property type="molecule type" value="Genomic_DNA"/>
</dbReference>
<keyword evidence="1" id="KW-0472">Membrane</keyword>
<feature type="transmembrane region" description="Helical" evidence="1">
    <location>
        <begin position="20"/>
        <end position="38"/>
    </location>
</feature>
<evidence type="ECO:0000313" key="3">
    <source>
        <dbReference type="Proteomes" id="UP000501058"/>
    </source>
</evidence>
<keyword evidence="1" id="KW-0812">Transmembrane</keyword>
<feature type="transmembrane region" description="Helical" evidence="1">
    <location>
        <begin position="44"/>
        <end position="62"/>
    </location>
</feature>
<protein>
    <submittedName>
        <fullName evidence="2">Uncharacterized protein</fullName>
    </submittedName>
</protein>
<dbReference type="KEGG" id="prv:G7070_02525"/>